<dbReference type="Proteomes" id="UP000326500">
    <property type="component" value="Unassembled WGS sequence"/>
</dbReference>
<protein>
    <submittedName>
        <fullName evidence="2">Uracil DNA glycosylase superfamily protein</fullName>
    </submittedName>
</protein>
<dbReference type="InterPro" id="IPR005122">
    <property type="entry name" value="Uracil-DNA_glycosylase-like"/>
</dbReference>
<sequence length="228" mass="25324">MMREVYRRYFAARPDLFGVLLPDLLPHEVCGAAPPGRVKVLFLAESPPWVAGRHEVAVAADCRRPDYPYFWNDRYEAGALRGPLAGGLAENLFYLLGLDGESRRENLALFIEDGFFLVDTVKCIFRKNRKGVIPVDLVRLSAREILEAEIAALAPEYVVALGGTALSGLRMIEPYATALAGAGTIIEVSREGLLEKPRLLCLPYPGWRNRQHQDLIESGFSTLRDLVA</sequence>
<dbReference type="InterPro" id="IPR036895">
    <property type="entry name" value="Uracil-DNA_glycosylase-like_sf"/>
</dbReference>
<accession>A0A1G8XU77</accession>
<proteinExistence type="predicted"/>
<name>A0A1G8XU77_9EURY</name>
<dbReference type="OrthoDB" id="105907at2157"/>
<dbReference type="Gene3D" id="3.40.470.10">
    <property type="entry name" value="Uracil-DNA glycosylase-like domain"/>
    <property type="match status" value="1"/>
</dbReference>
<reference evidence="2 3" key="1">
    <citation type="submission" date="2016-10" db="EMBL/GenBank/DDBJ databases">
        <authorList>
            <person name="Varghese N."/>
            <person name="Submissions S."/>
        </authorList>
    </citation>
    <scope>NUCLEOTIDE SEQUENCE [LARGE SCALE GENOMIC DNA]</scope>
    <source>
        <strain evidence="2 3">DSM 2373</strain>
    </source>
</reference>
<feature type="domain" description="Uracil-DNA glycosylase-like" evidence="1">
    <location>
        <begin position="91"/>
        <end position="214"/>
    </location>
</feature>
<dbReference type="RefSeq" id="WP_083524736.1">
    <property type="nucleotide sequence ID" value="NZ_JBMNQR010000129.1"/>
</dbReference>
<dbReference type="AlphaFoldDB" id="A0A1G8XU77"/>
<evidence type="ECO:0000259" key="1">
    <source>
        <dbReference type="Pfam" id="PF03167"/>
    </source>
</evidence>
<gene>
    <name evidence="2" type="ORF">SAMN04488571_10255</name>
</gene>
<evidence type="ECO:0000313" key="2">
    <source>
        <dbReference type="EMBL" id="SDJ94078.1"/>
    </source>
</evidence>
<keyword evidence="3" id="KW-1185">Reference proteome</keyword>
<organism evidence="2 3">
    <name type="scientific">Methanoculleus thermophilus</name>
    <dbReference type="NCBI Taxonomy" id="2200"/>
    <lineage>
        <taxon>Archaea</taxon>
        <taxon>Methanobacteriati</taxon>
        <taxon>Methanobacteriota</taxon>
        <taxon>Stenosarchaea group</taxon>
        <taxon>Methanomicrobia</taxon>
        <taxon>Methanomicrobiales</taxon>
        <taxon>Methanomicrobiaceae</taxon>
        <taxon>Methanoculleus</taxon>
    </lineage>
</organism>
<dbReference type="SUPFAM" id="SSF52141">
    <property type="entry name" value="Uracil-DNA glycosylase-like"/>
    <property type="match status" value="1"/>
</dbReference>
<dbReference type="EMBL" id="FNFT01000002">
    <property type="protein sequence ID" value="SDJ94078.1"/>
    <property type="molecule type" value="Genomic_DNA"/>
</dbReference>
<evidence type="ECO:0000313" key="3">
    <source>
        <dbReference type="Proteomes" id="UP000326500"/>
    </source>
</evidence>
<dbReference type="Pfam" id="PF03167">
    <property type="entry name" value="UDG"/>
    <property type="match status" value="1"/>
</dbReference>